<feature type="region of interest" description="Disordered" evidence="1">
    <location>
        <begin position="688"/>
        <end position="709"/>
    </location>
</feature>
<evidence type="ECO:0000256" key="1">
    <source>
        <dbReference type="SAM" id="MobiDB-lite"/>
    </source>
</evidence>
<dbReference type="InterPro" id="IPR038136">
    <property type="entry name" value="CofD-like_dom_sf"/>
</dbReference>
<dbReference type="PANTHER" id="PTHR31240:SF0">
    <property type="entry name" value="MATERNAL EFFECT EMBRYO ARREST 18"/>
    <property type="match status" value="1"/>
</dbReference>
<dbReference type="Gene3D" id="3.40.50.10680">
    <property type="entry name" value="CofD-like domains"/>
    <property type="match status" value="1"/>
</dbReference>
<dbReference type="OrthoDB" id="10267139at2759"/>
<feature type="compositionally biased region" description="Low complexity" evidence="1">
    <location>
        <begin position="567"/>
        <end position="580"/>
    </location>
</feature>
<evidence type="ECO:0000313" key="3">
    <source>
        <dbReference type="Proteomes" id="UP000613580"/>
    </source>
</evidence>
<gene>
    <name evidence="2" type="ORF">HMN09_00584400</name>
</gene>
<dbReference type="EMBL" id="JACAZE010000007">
    <property type="protein sequence ID" value="KAF7310424.1"/>
    <property type="molecule type" value="Genomic_DNA"/>
</dbReference>
<name>A0A8H6W981_MYCCL</name>
<reference evidence="2" key="1">
    <citation type="submission" date="2020-05" db="EMBL/GenBank/DDBJ databases">
        <title>Mycena genomes resolve the evolution of fungal bioluminescence.</title>
        <authorList>
            <person name="Tsai I.J."/>
        </authorList>
    </citation>
    <scope>NUCLEOTIDE SEQUENCE</scope>
    <source>
        <strain evidence="2">110903Hualien_Pintung</strain>
    </source>
</reference>
<keyword evidence="3" id="KW-1185">Reference proteome</keyword>
<feature type="compositionally biased region" description="Acidic residues" evidence="1">
    <location>
        <begin position="695"/>
        <end position="709"/>
    </location>
</feature>
<dbReference type="Pfam" id="PF01933">
    <property type="entry name" value="CofD"/>
    <property type="match status" value="1"/>
</dbReference>
<feature type="region of interest" description="Disordered" evidence="1">
    <location>
        <begin position="1"/>
        <end position="48"/>
    </location>
</feature>
<dbReference type="AlphaFoldDB" id="A0A8H6W981"/>
<dbReference type="SUPFAM" id="SSF142338">
    <property type="entry name" value="CofD-like"/>
    <property type="match status" value="1"/>
</dbReference>
<feature type="region of interest" description="Disordered" evidence="1">
    <location>
        <begin position="629"/>
        <end position="648"/>
    </location>
</feature>
<feature type="region of interest" description="Disordered" evidence="1">
    <location>
        <begin position="559"/>
        <end position="585"/>
    </location>
</feature>
<evidence type="ECO:0000313" key="2">
    <source>
        <dbReference type="EMBL" id="KAF7310424.1"/>
    </source>
</evidence>
<comment type="caution">
    <text evidence="2">The sequence shown here is derived from an EMBL/GenBank/DDBJ whole genome shotgun (WGS) entry which is preliminary data.</text>
</comment>
<dbReference type="Proteomes" id="UP000613580">
    <property type="component" value="Unassembled WGS sequence"/>
</dbReference>
<sequence>MSRPTLVVERDLGSPGSSVFDLPSQKPVQQTSRMPHISLSAPSPTSPNNTDASYVVISGGTGGNAICSAFGPRACYVLPVSDDGGSSAEIIRVIGGPSIGDIRSRLVRLIPSGSSTLDAIRTLLAYRLPADERIARDEWRDIVEGRSLLWRGIPHDRKETIRGFLVHFESDVLKRAHKNFTFVNGSIGNYLLAGAQGFFRSLPASIFLFSSITNSQANILPVIVTNHTVTIAAELENGEKLVGQCEISHPVPTQVQDEPTSPTDGIGGGPLAQKRTNVLFSQTAKDAYQPLNARIARLYYINAYGFPIHPTPNPEFLSALTSNEALVYSCGSLWTSIMPCLALRGVAAAVARSRTLKAKVLLLNAKNDRETEGYTAVDYITAIVDTLNAHYDTPSYGLAYGSNTTFPVSAFITDLVLLKGTQVAVDQRRITNAAGTGSLGTSAANDAAVAAAASGSPMFGAFYLSLFGGISWWSGYVQTRRTEHFFRTRTLTTPKTILSCTRKAKKEEIHIQIEEAPDASADAEADLELVDSQHLDSLVGSTLTGGSSTIVDVDVLDPEHHSEPEVDSSASDADATAARPRPNRVRFRSRVRITSGLHSYRHKQHQQDPQHHRAGSVSSLASSVSVSSSLSAPLRSPPTAETSKPGWGTLGTRVGLLAAAAAAAQGKKKRYTNNGLLGERSALLGGRARTRYDDDGSSDSDSGDGDGDEILDDLSKQIDLVFGPWPWRLVNRHWWWWQLQPIVCCGCLDEDD</sequence>
<feature type="region of interest" description="Disordered" evidence="1">
    <location>
        <begin position="598"/>
        <end position="622"/>
    </location>
</feature>
<organism evidence="2 3">
    <name type="scientific">Mycena chlorophos</name>
    <name type="common">Agaric fungus</name>
    <name type="synonym">Agaricus chlorophos</name>
    <dbReference type="NCBI Taxonomy" id="658473"/>
    <lineage>
        <taxon>Eukaryota</taxon>
        <taxon>Fungi</taxon>
        <taxon>Dikarya</taxon>
        <taxon>Basidiomycota</taxon>
        <taxon>Agaricomycotina</taxon>
        <taxon>Agaricomycetes</taxon>
        <taxon>Agaricomycetidae</taxon>
        <taxon>Agaricales</taxon>
        <taxon>Marasmiineae</taxon>
        <taxon>Mycenaceae</taxon>
        <taxon>Mycena</taxon>
    </lineage>
</organism>
<proteinExistence type="predicted"/>
<dbReference type="GO" id="GO:0043743">
    <property type="term" value="F:LPPG:FO 2-phospho-L-lactate transferase activity"/>
    <property type="evidence" value="ECO:0007669"/>
    <property type="project" value="InterPro"/>
</dbReference>
<protein>
    <submittedName>
        <fullName evidence="2">Uncharacterized protein</fullName>
    </submittedName>
</protein>
<dbReference type="PANTHER" id="PTHR31240">
    <property type="entry name" value="MATERNAL EFFECT EMBRYO ARREST 18"/>
    <property type="match status" value="1"/>
</dbReference>
<feature type="compositionally biased region" description="Low complexity" evidence="1">
    <location>
        <begin position="629"/>
        <end position="638"/>
    </location>
</feature>
<dbReference type="InterPro" id="IPR002882">
    <property type="entry name" value="CofD"/>
</dbReference>
<accession>A0A8H6W981</accession>